<gene>
    <name evidence="1" type="ORF">SMRZ_LOCUS12374</name>
</gene>
<evidence type="ECO:0000313" key="1">
    <source>
        <dbReference type="EMBL" id="VDP00035.1"/>
    </source>
</evidence>
<protein>
    <submittedName>
        <fullName evidence="1">Uncharacterized protein</fullName>
    </submittedName>
</protein>
<dbReference type="SUPFAM" id="SSF69318">
    <property type="entry name" value="Integrin alpha N-terminal domain"/>
    <property type="match status" value="1"/>
</dbReference>
<dbReference type="InterPro" id="IPR028994">
    <property type="entry name" value="Integrin_alpha_N"/>
</dbReference>
<dbReference type="EMBL" id="UZAI01007719">
    <property type="protein sequence ID" value="VDP00035.1"/>
    <property type="molecule type" value="Genomic_DNA"/>
</dbReference>
<keyword evidence="2" id="KW-1185">Reference proteome</keyword>
<dbReference type="AlphaFoldDB" id="A0A183M8K0"/>
<evidence type="ECO:0000313" key="2">
    <source>
        <dbReference type="Proteomes" id="UP000277204"/>
    </source>
</evidence>
<name>A0A183M8K0_9TREM</name>
<reference evidence="1 2" key="1">
    <citation type="submission" date="2018-11" db="EMBL/GenBank/DDBJ databases">
        <authorList>
            <consortium name="Pathogen Informatics"/>
        </authorList>
    </citation>
    <scope>NUCLEOTIDE SEQUENCE [LARGE SCALE GENOMIC DNA]</scope>
    <source>
        <strain evidence="1 2">Zambia</strain>
    </source>
</reference>
<dbReference type="Proteomes" id="UP000277204">
    <property type="component" value="Unassembled WGS sequence"/>
</dbReference>
<accession>A0A183M8K0</accession>
<proteinExistence type="predicted"/>
<sequence>MVDYDGSIDLLLPVCRDAKCLDTSSIYMYSFKDRKWFPVNVIWEPSNVKENTMRWSLTSTPQIRSGLLTSSLIGPAVGDVNMDGKPDLGLGVTSWSKSGQNMGVYPGVFVNKGLNSNGFLTFQLTLLPGVQLPPDNTKLRQLAFFDQSDDFFQKVLFSMTELHLPRLYTVLWCIPFLLLVEYFGFLHGFFEFS</sequence>
<organism evidence="1 2">
    <name type="scientific">Schistosoma margrebowiei</name>
    <dbReference type="NCBI Taxonomy" id="48269"/>
    <lineage>
        <taxon>Eukaryota</taxon>
        <taxon>Metazoa</taxon>
        <taxon>Spiralia</taxon>
        <taxon>Lophotrochozoa</taxon>
        <taxon>Platyhelminthes</taxon>
        <taxon>Trematoda</taxon>
        <taxon>Digenea</taxon>
        <taxon>Strigeidida</taxon>
        <taxon>Schistosomatoidea</taxon>
        <taxon>Schistosomatidae</taxon>
        <taxon>Schistosoma</taxon>
    </lineage>
</organism>